<dbReference type="EMBL" id="MFQS01000037">
    <property type="protein sequence ID" value="OGH82594.1"/>
    <property type="molecule type" value="Genomic_DNA"/>
</dbReference>
<dbReference type="PANTHER" id="PTHR33910:SF1">
    <property type="entry name" value="PROTEIN TRANSLOCASE SUBUNIT SECE"/>
    <property type="match status" value="1"/>
</dbReference>
<evidence type="ECO:0000256" key="5">
    <source>
        <dbReference type="ARBA" id="ARBA00022927"/>
    </source>
</evidence>
<comment type="subunit">
    <text evidence="9">Component of the Sec protein translocase complex. Heterotrimer consisting of SecY, SecE and SecG subunits. The heterotrimers can form oligomers, although 1 heterotrimer is thought to be able to translocate proteins. Interacts with the ribosome. Interacts with SecDF, and other proteins may be involved. Interacts with SecA.</text>
</comment>
<evidence type="ECO:0000256" key="1">
    <source>
        <dbReference type="ARBA" id="ARBA00004370"/>
    </source>
</evidence>
<dbReference type="NCBIfam" id="TIGR00964">
    <property type="entry name" value="secE_bact"/>
    <property type="match status" value="1"/>
</dbReference>
<dbReference type="Proteomes" id="UP000176300">
    <property type="component" value="Unassembled WGS sequence"/>
</dbReference>
<dbReference type="GO" id="GO:0008320">
    <property type="term" value="F:protein transmembrane transporter activity"/>
    <property type="evidence" value="ECO:0007669"/>
    <property type="project" value="UniProtKB-UniRule"/>
</dbReference>
<evidence type="ECO:0000256" key="7">
    <source>
        <dbReference type="ARBA" id="ARBA00023010"/>
    </source>
</evidence>
<dbReference type="Gene3D" id="1.20.5.1030">
    <property type="entry name" value="Preprotein translocase secy subunit"/>
    <property type="match status" value="1"/>
</dbReference>
<keyword evidence="5 9" id="KW-0653">Protein transport</keyword>
<keyword evidence="3 9" id="KW-1003">Cell membrane</keyword>
<evidence type="ECO:0000256" key="2">
    <source>
        <dbReference type="ARBA" id="ARBA00022448"/>
    </source>
</evidence>
<protein>
    <recommendedName>
        <fullName evidence="9">Protein translocase subunit SecE</fullName>
    </recommendedName>
</protein>
<evidence type="ECO:0000313" key="11">
    <source>
        <dbReference type="Proteomes" id="UP000176300"/>
    </source>
</evidence>
<comment type="similarity">
    <text evidence="9">Belongs to the SecE/SEC61-gamma family.</text>
</comment>
<evidence type="ECO:0000313" key="10">
    <source>
        <dbReference type="EMBL" id="OGH82594.1"/>
    </source>
</evidence>
<dbReference type="STRING" id="1798697.A2373_03810"/>
<comment type="subcellular location">
    <subcellularLocation>
        <location evidence="9">Cell membrane</location>
        <topology evidence="9">Single-pass membrane protein</topology>
    </subcellularLocation>
    <subcellularLocation>
        <location evidence="1">Membrane</location>
    </subcellularLocation>
</comment>
<keyword evidence="8 9" id="KW-0472">Membrane</keyword>
<dbReference type="InterPro" id="IPR038379">
    <property type="entry name" value="SecE_sf"/>
</dbReference>
<sequence>MLKKIKDYLVGAVQEAKKVVWPNKKQIKSYTILVIAMSVGVAVFFAVLDYIFNIGLGTLIK</sequence>
<accession>A0A1F6NFF9</accession>
<keyword evidence="6 9" id="KW-1133">Transmembrane helix</keyword>
<name>A0A1F6NFF9_9BACT</name>
<evidence type="ECO:0000256" key="4">
    <source>
        <dbReference type="ARBA" id="ARBA00022692"/>
    </source>
</evidence>
<dbReference type="GO" id="GO:0006605">
    <property type="term" value="P:protein targeting"/>
    <property type="evidence" value="ECO:0007669"/>
    <property type="project" value="UniProtKB-UniRule"/>
</dbReference>
<keyword evidence="4 9" id="KW-0812">Transmembrane</keyword>
<keyword evidence="2 9" id="KW-0813">Transport</keyword>
<dbReference type="GO" id="GO:0005886">
    <property type="term" value="C:plasma membrane"/>
    <property type="evidence" value="ECO:0007669"/>
    <property type="project" value="UniProtKB-SubCell"/>
</dbReference>
<dbReference type="GO" id="GO:0065002">
    <property type="term" value="P:intracellular protein transmembrane transport"/>
    <property type="evidence" value="ECO:0007669"/>
    <property type="project" value="UniProtKB-UniRule"/>
</dbReference>
<dbReference type="GO" id="GO:0009306">
    <property type="term" value="P:protein secretion"/>
    <property type="evidence" value="ECO:0007669"/>
    <property type="project" value="UniProtKB-UniRule"/>
</dbReference>
<evidence type="ECO:0000256" key="8">
    <source>
        <dbReference type="ARBA" id="ARBA00023136"/>
    </source>
</evidence>
<dbReference type="InterPro" id="IPR005807">
    <property type="entry name" value="SecE_bac"/>
</dbReference>
<reference evidence="10 11" key="1">
    <citation type="journal article" date="2016" name="Nat. Commun.">
        <title>Thousands of microbial genomes shed light on interconnected biogeochemical processes in an aquifer system.</title>
        <authorList>
            <person name="Anantharaman K."/>
            <person name="Brown C.T."/>
            <person name="Hug L.A."/>
            <person name="Sharon I."/>
            <person name="Castelle C.J."/>
            <person name="Probst A.J."/>
            <person name="Thomas B.C."/>
            <person name="Singh A."/>
            <person name="Wilkins M.J."/>
            <person name="Karaoz U."/>
            <person name="Brodie E.L."/>
            <person name="Williams K.H."/>
            <person name="Hubbard S.S."/>
            <person name="Banfield J.F."/>
        </authorList>
    </citation>
    <scope>NUCLEOTIDE SEQUENCE [LARGE SCALE GENOMIC DNA]</scope>
</reference>
<dbReference type="PROSITE" id="PS01067">
    <property type="entry name" value="SECE_SEC61G"/>
    <property type="match status" value="1"/>
</dbReference>
<dbReference type="Pfam" id="PF00584">
    <property type="entry name" value="SecE"/>
    <property type="match status" value="1"/>
</dbReference>
<dbReference type="AlphaFoldDB" id="A0A1F6NFF9"/>
<dbReference type="GO" id="GO:0043952">
    <property type="term" value="P:protein transport by the Sec complex"/>
    <property type="evidence" value="ECO:0007669"/>
    <property type="project" value="UniProtKB-UniRule"/>
</dbReference>
<comment type="function">
    <text evidence="9">Essential subunit of the Sec protein translocation channel SecYEG. Clamps together the 2 halves of SecY. May contact the channel plug during translocation.</text>
</comment>
<keyword evidence="7 9" id="KW-0811">Translocation</keyword>
<evidence type="ECO:0000256" key="9">
    <source>
        <dbReference type="HAMAP-Rule" id="MF_00422"/>
    </source>
</evidence>
<feature type="transmembrane region" description="Helical" evidence="9">
    <location>
        <begin position="30"/>
        <end position="52"/>
    </location>
</feature>
<dbReference type="PANTHER" id="PTHR33910">
    <property type="entry name" value="PROTEIN TRANSLOCASE SUBUNIT SECE"/>
    <property type="match status" value="1"/>
</dbReference>
<gene>
    <name evidence="9" type="primary">secE</name>
    <name evidence="10" type="ORF">A2373_03810</name>
</gene>
<dbReference type="InterPro" id="IPR001901">
    <property type="entry name" value="Translocase_SecE/Sec61-g"/>
</dbReference>
<comment type="caution">
    <text evidence="10">The sequence shown here is derived from an EMBL/GenBank/DDBJ whole genome shotgun (WGS) entry which is preliminary data.</text>
</comment>
<evidence type="ECO:0000256" key="3">
    <source>
        <dbReference type="ARBA" id="ARBA00022475"/>
    </source>
</evidence>
<proteinExistence type="inferred from homology"/>
<organism evidence="10 11">
    <name type="scientific">Candidatus Magasanikbacteria bacterium RIFOXYB1_FULL_40_15</name>
    <dbReference type="NCBI Taxonomy" id="1798697"/>
    <lineage>
        <taxon>Bacteria</taxon>
        <taxon>Candidatus Magasanikiibacteriota</taxon>
    </lineage>
</organism>
<evidence type="ECO:0000256" key="6">
    <source>
        <dbReference type="ARBA" id="ARBA00022989"/>
    </source>
</evidence>
<dbReference type="HAMAP" id="MF_00422">
    <property type="entry name" value="SecE"/>
    <property type="match status" value="1"/>
</dbReference>